<dbReference type="EMBL" id="CM037617">
    <property type="protein sequence ID" value="KAH8004487.1"/>
    <property type="molecule type" value="Genomic_DNA"/>
</dbReference>
<name>A0ACB8FGN8_9SAUR</name>
<gene>
    <name evidence="1" type="ORF">K3G42_012561</name>
</gene>
<protein>
    <submittedName>
        <fullName evidence="1">Uncharacterized protein</fullName>
    </submittedName>
</protein>
<reference evidence="1" key="1">
    <citation type="submission" date="2021-08" db="EMBL/GenBank/DDBJ databases">
        <title>The first chromosome-level gecko genome reveals the dynamic sex chromosomes of Neotropical dwarf geckos (Sphaerodactylidae: Sphaerodactylus).</title>
        <authorList>
            <person name="Pinto B.J."/>
            <person name="Keating S.E."/>
            <person name="Gamble T."/>
        </authorList>
    </citation>
    <scope>NUCLEOTIDE SEQUENCE</scope>
    <source>
        <strain evidence="1">TG3544</strain>
    </source>
</reference>
<sequence>MYLLGAIEIFLMYIAPEAAIFYSEDPLKAPVAMLNNMRVYGSAFLMLIVLVVFVGVRQVNKFASLFLTCVIDSILAIYAGAIKSSFTPPNFNTFTESESYNRLIVASACVEIA</sequence>
<keyword evidence="2" id="KW-1185">Reference proteome</keyword>
<organism evidence="1 2">
    <name type="scientific">Sphaerodactylus townsendi</name>
    <dbReference type="NCBI Taxonomy" id="933632"/>
    <lineage>
        <taxon>Eukaryota</taxon>
        <taxon>Metazoa</taxon>
        <taxon>Chordata</taxon>
        <taxon>Craniata</taxon>
        <taxon>Vertebrata</taxon>
        <taxon>Euteleostomi</taxon>
        <taxon>Lepidosauria</taxon>
        <taxon>Squamata</taxon>
        <taxon>Bifurcata</taxon>
        <taxon>Gekkota</taxon>
        <taxon>Sphaerodactylidae</taxon>
        <taxon>Sphaerodactylus</taxon>
    </lineage>
</organism>
<comment type="caution">
    <text evidence="1">The sequence shown here is derived from an EMBL/GenBank/DDBJ whole genome shotgun (WGS) entry which is preliminary data.</text>
</comment>
<evidence type="ECO:0000313" key="2">
    <source>
        <dbReference type="Proteomes" id="UP000827872"/>
    </source>
</evidence>
<dbReference type="Proteomes" id="UP000827872">
    <property type="component" value="Linkage Group LG04"/>
</dbReference>
<accession>A0ACB8FGN8</accession>
<proteinExistence type="predicted"/>
<evidence type="ECO:0000313" key="1">
    <source>
        <dbReference type="EMBL" id="KAH8004487.1"/>
    </source>
</evidence>